<proteinExistence type="predicted"/>
<keyword evidence="1" id="KW-0812">Transmembrane</keyword>
<comment type="caution">
    <text evidence="2">The sequence shown here is derived from an EMBL/GenBank/DDBJ whole genome shotgun (WGS) entry which is preliminary data.</text>
</comment>
<organism evidence="2 3">
    <name type="scientific">Stephania yunnanensis</name>
    <dbReference type="NCBI Taxonomy" id="152371"/>
    <lineage>
        <taxon>Eukaryota</taxon>
        <taxon>Viridiplantae</taxon>
        <taxon>Streptophyta</taxon>
        <taxon>Embryophyta</taxon>
        <taxon>Tracheophyta</taxon>
        <taxon>Spermatophyta</taxon>
        <taxon>Magnoliopsida</taxon>
        <taxon>Ranunculales</taxon>
        <taxon>Menispermaceae</taxon>
        <taxon>Menispermoideae</taxon>
        <taxon>Cissampelideae</taxon>
        <taxon>Stephania</taxon>
    </lineage>
</organism>
<evidence type="ECO:0000313" key="2">
    <source>
        <dbReference type="EMBL" id="KAK9163102.1"/>
    </source>
</evidence>
<reference evidence="2 3" key="1">
    <citation type="submission" date="2024-01" db="EMBL/GenBank/DDBJ databases">
        <title>Genome assemblies of Stephania.</title>
        <authorList>
            <person name="Yang L."/>
        </authorList>
    </citation>
    <scope>NUCLEOTIDE SEQUENCE [LARGE SCALE GENOMIC DNA]</scope>
    <source>
        <strain evidence="2">YNDBR</strain>
        <tissue evidence="2">Leaf</tissue>
    </source>
</reference>
<dbReference type="EMBL" id="JBBNAF010000002">
    <property type="protein sequence ID" value="KAK9163102.1"/>
    <property type="molecule type" value="Genomic_DNA"/>
</dbReference>
<accession>A0AAP0Q0C5</accession>
<dbReference type="AlphaFoldDB" id="A0AAP0Q0C5"/>
<protein>
    <submittedName>
        <fullName evidence="2">Uncharacterized protein</fullName>
    </submittedName>
</protein>
<keyword evidence="3" id="KW-1185">Reference proteome</keyword>
<name>A0AAP0Q0C5_9MAGN</name>
<feature type="transmembrane region" description="Helical" evidence="1">
    <location>
        <begin position="109"/>
        <end position="131"/>
    </location>
</feature>
<evidence type="ECO:0000256" key="1">
    <source>
        <dbReference type="SAM" id="Phobius"/>
    </source>
</evidence>
<keyword evidence="1" id="KW-0472">Membrane</keyword>
<sequence length="205" mass="22650">MEGTRARQAPRRGFRPKGWTKDITFHLSSRHSEKLEILASICGKIGQAPVQKILRNGKTVMIFTVGTGGILADKEMTCYILASSLSGAESSGESNMETEVELNFTVMNYFLFSCSYFLLSAVFGAISHLLSTLKGLKNFNKTTADLVAGMAKIDNSYYPEESLMFFHCAYFRYAGVVTVEGITDVLEVPFLFVEGIVVVHNSIFV</sequence>
<evidence type="ECO:0000313" key="3">
    <source>
        <dbReference type="Proteomes" id="UP001420932"/>
    </source>
</evidence>
<keyword evidence="1" id="KW-1133">Transmembrane helix</keyword>
<dbReference type="Proteomes" id="UP001420932">
    <property type="component" value="Unassembled WGS sequence"/>
</dbReference>
<gene>
    <name evidence="2" type="ORF">Syun_004004</name>
</gene>